<dbReference type="Gene3D" id="2.170.270.10">
    <property type="entry name" value="SET domain"/>
    <property type="match status" value="1"/>
</dbReference>
<protein>
    <recommendedName>
        <fullName evidence="10">SET domain-containing protein</fullName>
    </recommendedName>
</protein>
<name>A0A1B6GPU9_9HEMI</name>
<evidence type="ECO:0000256" key="7">
    <source>
        <dbReference type="ARBA" id="ARBA00023125"/>
    </source>
</evidence>
<keyword evidence="3" id="KW-0677">Repeat</keyword>
<keyword evidence="8" id="KW-0804">Transcription</keyword>
<accession>A0A1B6GPU9</accession>
<dbReference type="GO" id="GO:0008757">
    <property type="term" value="F:S-adenosylmethionine-dependent methyltransferase activity"/>
    <property type="evidence" value="ECO:0007669"/>
    <property type="project" value="UniProtKB-ARBA"/>
</dbReference>
<evidence type="ECO:0000256" key="9">
    <source>
        <dbReference type="ARBA" id="ARBA00023242"/>
    </source>
</evidence>
<keyword evidence="4" id="KW-0863">Zinc-finger</keyword>
<dbReference type="Pfam" id="PF21549">
    <property type="entry name" value="PRDM2_PR"/>
    <property type="match status" value="1"/>
</dbReference>
<keyword evidence="9" id="KW-0539">Nucleus</keyword>
<evidence type="ECO:0000256" key="4">
    <source>
        <dbReference type="ARBA" id="ARBA00022771"/>
    </source>
</evidence>
<dbReference type="GO" id="GO:0010468">
    <property type="term" value="P:regulation of gene expression"/>
    <property type="evidence" value="ECO:0007669"/>
    <property type="project" value="TreeGrafter"/>
</dbReference>
<evidence type="ECO:0000256" key="2">
    <source>
        <dbReference type="ARBA" id="ARBA00022723"/>
    </source>
</evidence>
<dbReference type="InterPro" id="IPR050331">
    <property type="entry name" value="Zinc_finger"/>
</dbReference>
<keyword evidence="5" id="KW-0862">Zinc</keyword>
<keyword evidence="2" id="KW-0479">Metal-binding</keyword>
<proteinExistence type="predicted"/>
<evidence type="ECO:0000256" key="5">
    <source>
        <dbReference type="ARBA" id="ARBA00022833"/>
    </source>
</evidence>
<keyword evidence="7" id="KW-0238">DNA-binding</keyword>
<organism evidence="11">
    <name type="scientific">Cuerna arida</name>
    <dbReference type="NCBI Taxonomy" id="1464854"/>
    <lineage>
        <taxon>Eukaryota</taxon>
        <taxon>Metazoa</taxon>
        <taxon>Ecdysozoa</taxon>
        <taxon>Arthropoda</taxon>
        <taxon>Hexapoda</taxon>
        <taxon>Insecta</taxon>
        <taxon>Pterygota</taxon>
        <taxon>Neoptera</taxon>
        <taxon>Paraneoptera</taxon>
        <taxon>Hemiptera</taxon>
        <taxon>Auchenorrhyncha</taxon>
        <taxon>Membracoidea</taxon>
        <taxon>Cicadellidae</taxon>
        <taxon>Cicadellinae</taxon>
        <taxon>Proconiini</taxon>
        <taxon>Cuerna</taxon>
    </lineage>
</organism>
<dbReference type="Gene3D" id="3.30.160.60">
    <property type="entry name" value="Classic Zinc Finger"/>
    <property type="match status" value="1"/>
</dbReference>
<evidence type="ECO:0000313" key="11">
    <source>
        <dbReference type="EMBL" id="JAS64447.1"/>
    </source>
</evidence>
<dbReference type="GO" id="GO:0008276">
    <property type="term" value="F:protein methyltransferase activity"/>
    <property type="evidence" value="ECO:0007669"/>
    <property type="project" value="UniProtKB-ARBA"/>
</dbReference>
<dbReference type="GO" id="GO:0008170">
    <property type="term" value="F:N-methyltransferase activity"/>
    <property type="evidence" value="ECO:0007669"/>
    <property type="project" value="UniProtKB-ARBA"/>
</dbReference>
<gene>
    <name evidence="11" type="ORF">g.5938</name>
</gene>
<dbReference type="InterPro" id="IPR001214">
    <property type="entry name" value="SET_dom"/>
</dbReference>
<dbReference type="InterPro" id="IPR046341">
    <property type="entry name" value="SET_dom_sf"/>
</dbReference>
<dbReference type="PROSITE" id="PS50280">
    <property type="entry name" value="SET"/>
    <property type="match status" value="1"/>
</dbReference>
<evidence type="ECO:0000256" key="3">
    <source>
        <dbReference type="ARBA" id="ARBA00022737"/>
    </source>
</evidence>
<keyword evidence="6" id="KW-0805">Transcription regulation</keyword>
<evidence type="ECO:0000256" key="6">
    <source>
        <dbReference type="ARBA" id="ARBA00023015"/>
    </source>
</evidence>
<comment type="subcellular location">
    <subcellularLocation>
        <location evidence="1">Nucleus</location>
    </subcellularLocation>
</comment>
<dbReference type="GO" id="GO:0005634">
    <property type="term" value="C:nucleus"/>
    <property type="evidence" value="ECO:0007669"/>
    <property type="project" value="TreeGrafter"/>
</dbReference>
<evidence type="ECO:0000256" key="8">
    <source>
        <dbReference type="ARBA" id="ARBA00023163"/>
    </source>
</evidence>
<reference evidence="11" key="1">
    <citation type="submission" date="2015-11" db="EMBL/GenBank/DDBJ databases">
        <title>De novo transcriptome assembly of four potential Pierce s Disease insect vectors from Arizona vineyards.</title>
        <authorList>
            <person name="Tassone E.E."/>
        </authorList>
    </citation>
    <scope>NUCLEOTIDE SEQUENCE</scope>
</reference>
<dbReference type="PANTHER" id="PTHR16515:SF2">
    <property type="entry name" value="PR DOMAIN ZINC FINGER PROTEIN 4"/>
    <property type="match status" value="1"/>
</dbReference>
<dbReference type="AlphaFoldDB" id="A0A1B6GPU9"/>
<sequence>MGIEYEDNWCSPFLYETKSDECEICGKPHEIEKCDLLKCSIEQVKDTSTPSYARLTLPDGLEVKELLDGTTNVVTTKPFRKGIQFGPFIAKTSALMDVRIEFPIKVFLNEDDSVYLESYEELFCNWMCLVPPASNNQEQNLFCYQIGTSIYYCTIRDIEKGQELKVWYSPYYGEKMGVHSFSKPPDLIHSSDEEFQEIYSALQKDAEVQDHTYIPKLKNKRRRKLPKTPILGENYYRAIPPNDVLPGELLGAVERKGEWQCKECGQVETNVAAYARHLMEHYRNSTMKTLSCPYCSKRFRKDGYSRRIHIEICKEKQPHKELQQCSTNSNESGKSIDQSLHLEILATTEPEKNVTKTSKDNLEESLLSLENISSAILGEQNTDST</sequence>
<dbReference type="PANTHER" id="PTHR16515">
    <property type="entry name" value="PR DOMAIN ZINC FINGER PROTEIN"/>
    <property type="match status" value="1"/>
</dbReference>
<evidence type="ECO:0000256" key="1">
    <source>
        <dbReference type="ARBA" id="ARBA00004123"/>
    </source>
</evidence>
<dbReference type="EMBL" id="GECZ01005322">
    <property type="protein sequence ID" value="JAS64447.1"/>
    <property type="molecule type" value="Transcribed_RNA"/>
</dbReference>
<feature type="domain" description="SET" evidence="10">
    <location>
        <begin position="59"/>
        <end position="169"/>
    </location>
</feature>
<evidence type="ECO:0000259" key="10">
    <source>
        <dbReference type="PROSITE" id="PS50280"/>
    </source>
</evidence>